<dbReference type="EC" id="2.1.1.-" evidence="6"/>
<dbReference type="Proteomes" id="UP000004816">
    <property type="component" value="Unassembled WGS sequence"/>
</dbReference>
<keyword evidence="5 6" id="KW-0949">S-adenosyl-L-methionine</keyword>
<evidence type="ECO:0000256" key="3">
    <source>
        <dbReference type="ARBA" id="ARBA00022603"/>
    </source>
</evidence>
<dbReference type="SUPFAM" id="SSF53335">
    <property type="entry name" value="S-adenosyl-L-methionine-dependent methyltransferases"/>
    <property type="match status" value="1"/>
</dbReference>
<dbReference type="OrthoDB" id="9806164at2"/>
<evidence type="ECO:0000256" key="5">
    <source>
        <dbReference type="ARBA" id="ARBA00022691"/>
    </source>
</evidence>
<organism evidence="8 9">
    <name type="scientific">Segniliparus rugosus (strain ATCC BAA-974 / DSM 45345 / CCUG 50838 / CIP 108380 / JCM 13579 / CDC 945)</name>
    <dbReference type="NCBI Taxonomy" id="679197"/>
    <lineage>
        <taxon>Bacteria</taxon>
        <taxon>Bacillati</taxon>
        <taxon>Actinomycetota</taxon>
        <taxon>Actinomycetes</taxon>
        <taxon>Mycobacteriales</taxon>
        <taxon>Segniliparaceae</taxon>
        <taxon>Segniliparus</taxon>
    </lineage>
</organism>
<name>E5XUJ4_SEGRC</name>
<evidence type="ECO:0000313" key="8">
    <source>
        <dbReference type="EMBL" id="EFV11973.1"/>
    </source>
</evidence>
<evidence type="ECO:0000256" key="7">
    <source>
        <dbReference type="SAM" id="MobiDB-lite"/>
    </source>
</evidence>
<keyword evidence="3 6" id="KW-0489">Methyltransferase</keyword>
<keyword evidence="9" id="KW-1185">Reference proteome</keyword>
<sequence length="300" mass="32828">MPRTDNDTWSIAESVGVTAVMVAAARAQETARPDGLIDDPHAEALVRASGVPFFIRALDGEIDAGDDPLIQAYAEHMVSYQAVRTTVFDRFFLKAAKAGVYQAVILASGLDSRAYRLPWPGGMAVFELDQPQVLAFKAQALEDVEPTAQRVAVPIDLRDDWPEALVAAGLDPTKPVAWLAEGLLPYLPADAERLLFERIDSLSAPGSRVAVENWPDSPVSKERQQLQRQLWSKIAPDLDLSLEDLVFQEQSRIDVPGWLAERGFAVQNTPSAQALAEFGRSPDPRVADSRPQSSFVIATR</sequence>
<protein>
    <recommendedName>
        <fullName evidence="6">S-adenosyl-L-methionine-dependent methyltransferase</fullName>
        <ecNumber evidence="6">2.1.1.-</ecNumber>
    </recommendedName>
</protein>
<dbReference type="EMBL" id="ACZI02000001">
    <property type="protein sequence ID" value="EFV11973.1"/>
    <property type="molecule type" value="Genomic_DNA"/>
</dbReference>
<comment type="similarity">
    <text evidence="2 6">Belongs to the UPF0677 family.</text>
</comment>
<comment type="function">
    <text evidence="1 6">Exhibits S-adenosyl-L-methionine-dependent methyltransferase activity.</text>
</comment>
<keyword evidence="4" id="KW-0808">Transferase</keyword>
<evidence type="ECO:0000256" key="2">
    <source>
        <dbReference type="ARBA" id="ARBA00008138"/>
    </source>
</evidence>
<evidence type="ECO:0000256" key="4">
    <source>
        <dbReference type="ARBA" id="ARBA00022679"/>
    </source>
</evidence>
<comment type="caution">
    <text evidence="8">The sequence shown here is derived from an EMBL/GenBank/DDBJ whole genome shotgun (WGS) entry which is preliminary data.</text>
</comment>
<reference evidence="8 9" key="1">
    <citation type="journal article" date="2011" name="Stand. Genomic Sci.">
        <title>High quality draft genome sequence of Segniliparus rugosus CDC 945(T)= (ATCC BAA-974(T)).</title>
        <authorList>
            <person name="Earl A.M."/>
            <person name="Desjardins C.A."/>
            <person name="Fitzgerald M.G."/>
            <person name="Arachchi H.M."/>
            <person name="Zeng Q."/>
            <person name="Mehta T."/>
            <person name="Griggs A."/>
            <person name="Birren B.W."/>
            <person name="Toney N.C."/>
            <person name="Carr J."/>
            <person name="Posey J."/>
            <person name="Butler W.R."/>
        </authorList>
    </citation>
    <scope>NUCLEOTIDE SEQUENCE [LARGE SCALE GENOMIC DNA]</scope>
    <source>
        <strain evidence="9">ATCC BAA-974 / DSM 45345 / CCUG 50838 / CIP 108380 / JCM 13579 / CDC 945</strain>
    </source>
</reference>
<dbReference type="NCBIfam" id="TIGR00027">
    <property type="entry name" value="mthyl_TIGR00027"/>
    <property type="match status" value="1"/>
</dbReference>
<dbReference type="HOGENOM" id="CLU_056160_2_1_11"/>
<evidence type="ECO:0000256" key="6">
    <source>
        <dbReference type="RuleBase" id="RU362030"/>
    </source>
</evidence>
<evidence type="ECO:0000313" key="9">
    <source>
        <dbReference type="Proteomes" id="UP000004816"/>
    </source>
</evidence>
<dbReference type="RefSeq" id="WP_007471969.1">
    <property type="nucleotide sequence ID" value="NZ_KI391953.1"/>
</dbReference>
<dbReference type="eggNOG" id="COG3315">
    <property type="taxonomic scope" value="Bacteria"/>
</dbReference>
<feature type="compositionally biased region" description="Polar residues" evidence="7">
    <location>
        <begin position="290"/>
        <end position="300"/>
    </location>
</feature>
<dbReference type="Gene3D" id="3.40.50.150">
    <property type="entry name" value="Vaccinia Virus protein VP39"/>
    <property type="match status" value="1"/>
</dbReference>
<dbReference type="InterPro" id="IPR007213">
    <property type="entry name" value="Ppm1/Ppm2/Tcmp"/>
</dbReference>
<dbReference type="GO" id="GO:0032259">
    <property type="term" value="P:methylation"/>
    <property type="evidence" value="ECO:0007669"/>
    <property type="project" value="UniProtKB-KW"/>
</dbReference>
<dbReference type="Pfam" id="PF04072">
    <property type="entry name" value="LCM"/>
    <property type="match status" value="1"/>
</dbReference>
<dbReference type="PANTHER" id="PTHR43619">
    <property type="entry name" value="S-ADENOSYL-L-METHIONINE-DEPENDENT METHYLTRANSFERASE YKTD-RELATED"/>
    <property type="match status" value="1"/>
</dbReference>
<dbReference type="STRING" id="679197.HMPREF9336_03166"/>
<accession>E5XUJ4</accession>
<dbReference type="PANTHER" id="PTHR43619:SF2">
    <property type="entry name" value="S-ADENOSYL-L-METHIONINE-DEPENDENT METHYLTRANSFERASES SUPERFAMILY PROTEIN"/>
    <property type="match status" value="1"/>
</dbReference>
<dbReference type="InterPro" id="IPR029063">
    <property type="entry name" value="SAM-dependent_MTases_sf"/>
</dbReference>
<dbReference type="GO" id="GO:0008168">
    <property type="term" value="F:methyltransferase activity"/>
    <property type="evidence" value="ECO:0007669"/>
    <property type="project" value="UniProtKB-UniRule"/>
</dbReference>
<feature type="region of interest" description="Disordered" evidence="7">
    <location>
        <begin position="278"/>
        <end position="300"/>
    </location>
</feature>
<dbReference type="InterPro" id="IPR011610">
    <property type="entry name" value="SAM_mthyl_Trfase_ML2640-like"/>
</dbReference>
<evidence type="ECO:0000256" key="1">
    <source>
        <dbReference type="ARBA" id="ARBA00003907"/>
    </source>
</evidence>
<proteinExistence type="inferred from homology"/>
<gene>
    <name evidence="8" type="ORF">HMPREF9336_03166</name>
</gene>
<dbReference type="AlphaFoldDB" id="E5XUJ4"/>